<dbReference type="EMBL" id="PXVC01000059">
    <property type="protein sequence ID" value="PSI00981.1"/>
    <property type="molecule type" value="Genomic_DNA"/>
</dbReference>
<evidence type="ECO:0000313" key="3">
    <source>
        <dbReference type="Proteomes" id="UP000240206"/>
    </source>
</evidence>
<dbReference type="Proteomes" id="UP000240206">
    <property type="component" value="Unassembled WGS sequence"/>
</dbReference>
<dbReference type="AlphaFoldDB" id="A0A2P7ECN0"/>
<dbReference type="STRING" id="1910958.BTM30_09810"/>
<name>A0A2P7ECN0_9SYNE</name>
<gene>
    <name evidence="2" type="ORF">C7K08_10325</name>
</gene>
<evidence type="ECO:0000313" key="2">
    <source>
        <dbReference type="EMBL" id="PSI00981.1"/>
    </source>
</evidence>
<keyword evidence="1" id="KW-1133">Transmembrane helix</keyword>
<accession>A0A2P7ECN0</accession>
<keyword evidence="3" id="KW-1185">Reference proteome</keyword>
<protein>
    <submittedName>
        <fullName evidence="2">Uncharacterized protein</fullName>
    </submittedName>
</protein>
<keyword evidence="1" id="KW-0472">Membrane</keyword>
<feature type="transmembrane region" description="Helical" evidence="1">
    <location>
        <begin position="49"/>
        <end position="70"/>
    </location>
</feature>
<evidence type="ECO:0000256" key="1">
    <source>
        <dbReference type="SAM" id="Phobius"/>
    </source>
</evidence>
<comment type="caution">
    <text evidence="2">The sequence shown here is derived from an EMBL/GenBank/DDBJ whole genome shotgun (WGS) entry which is preliminary data.</text>
</comment>
<keyword evidence="1" id="KW-0812">Transmembrane</keyword>
<organism evidence="2 3">
    <name type="scientific">Synechococcus lacustris str. Tous</name>
    <dbReference type="NCBI Taxonomy" id="1910958"/>
    <lineage>
        <taxon>Bacteria</taxon>
        <taxon>Bacillati</taxon>
        <taxon>Cyanobacteriota</taxon>
        <taxon>Cyanophyceae</taxon>
        <taxon>Synechococcales</taxon>
        <taxon>Synechococcaceae</taxon>
        <taxon>Synechococcus</taxon>
    </lineage>
</organism>
<reference evidence="3" key="1">
    <citation type="submission" date="2018-03" db="EMBL/GenBank/DDBJ databases">
        <title>Ecological and genomic features of two cosmopolitan and abundant freshwater picocyanobacteria.</title>
        <authorList>
            <person name="Cabello-Yeves P.J."/>
            <person name="Picazo A."/>
            <person name="Camacho A."/>
            <person name="Callieri C."/>
            <person name="Rosselli R."/>
            <person name="Roda-Garcia J."/>
            <person name="Coutinho F.H."/>
            <person name="Rodriguez-Valera F."/>
        </authorList>
    </citation>
    <scope>NUCLEOTIDE SEQUENCE [LARGE SCALE GENOMIC DNA]</scope>
    <source>
        <strain evidence="3">Tous</strain>
    </source>
</reference>
<feature type="unsure residue" description="I or L" evidence="2">
    <location>
        <position position="37"/>
    </location>
</feature>
<sequence>MLLRMRLFLSSIVGTFVLLLMLCLGSQNLSERSVVNLGIGKTVPLPQGFVVGLAILCGVFSGGTSAALLAPHQDE</sequence>
<proteinExistence type="predicted"/>